<comment type="caution">
    <text evidence="1">The sequence shown here is derived from an EMBL/GenBank/DDBJ whole genome shotgun (WGS) entry which is preliminary data.</text>
</comment>
<sequence>MRQGRAVLESGDPFDPVVAVGAVALGGAVVAVPVVQGAQVGGLGRFRFAAFDLGGVQRGDAVDHGHRRESVEGDVVDAGVPEEPVVGDLQDRHVHQQVVRQVHRGGVVGGHPLVCRGHRVGCAAEVEQRDVVAVLDGGVDVLDGFAVDVYDPQIGGLELGAGAISAASQQIQVRGAAQIHILRDAHGYLGRELLREPDGSLRGRQRESAGRYLRTTVSQRHVPSESDVVGRDRRVSPDIACRGRSRCRAGRAAPRSDPRSIV</sequence>
<dbReference type="EMBL" id="VLJT01000018">
    <property type="protein sequence ID" value="TWH16739.1"/>
    <property type="molecule type" value="Genomic_DNA"/>
</dbReference>
<organism evidence="1 2">
    <name type="scientific">Rhodococcus rhodochrous J45</name>
    <dbReference type="NCBI Taxonomy" id="935266"/>
    <lineage>
        <taxon>Bacteria</taxon>
        <taxon>Bacillati</taxon>
        <taxon>Actinomycetota</taxon>
        <taxon>Actinomycetes</taxon>
        <taxon>Mycobacteriales</taxon>
        <taxon>Nocardiaceae</taxon>
        <taxon>Rhodococcus</taxon>
    </lineage>
</organism>
<protein>
    <submittedName>
        <fullName evidence="1">Uncharacterized protein</fullName>
    </submittedName>
</protein>
<accession>A0A562E496</accession>
<name>A0A562E496_RHORH</name>
<gene>
    <name evidence="1" type="ORF">L618_002000000230</name>
</gene>
<evidence type="ECO:0000313" key="1">
    <source>
        <dbReference type="EMBL" id="TWH16739.1"/>
    </source>
</evidence>
<proteinExistence type="predicted"/>
<reference evidence="1 2" key="1">
    <citation type="submission" date="2019-07" db="EMBL/GenBank/DDBJ databases">
        <title>Genome sequencing of lignin-degrading bacterial isolates.</title>
        <authorList>
            <person name="Gladden J."/>
        </authorList>
    </citation>
    <scope>NUCLEOTIDE SEQUENCE [LARGE SCALE GENOMIC DNA]</scope>
    <source>
        <strain evidence="1 2">J45</strain>
    </source>
</reference>
<dbReference type="Proteomes" id="UP000317573">
    <property type="component" value="Unassembled WGS sequence"/>
</dbReference>
<dbReference type="AlphaFoldDB" id="A0A562E496"/>
<evidence type="ECO:0000313" key="2">
    <source>
        <dbReference type="Proteomes" id="UP000317573"/>
    </source>
</evidence>